<sequence>MGSRVCAGVVGLVLLMAGCSSAPPAVSPETLPTPTSVSAETGERPAVPQRVDPPLAQGRSASSVQSRDLEALLRSVLREANSEVEIADSANATWPVKESKRSGAGLLVRDQEGRYGAVSVEVTEPAISAGNAECDRGHGAHCQVRRMQGGTAVVYDYAKDGGTIRVEWFRPDKSVPIFVYSSALVTRDESLFWNGGSRSPQPPLTTNQALDLAEKTNAQR</sequence>
<feature type="chain" id="PRO_5035289895" description="Lipoprotein" evidence="2">
    <location>
        <begin position="23"/>
        <end position="220"/>
    </location>
</feature>
<feature type="compositionally biased region" description="Polar residues" evidence="1">
    <location>
        <begin position="30"/>
        <end position="39"/>
    </location>
</feature>
<protein>
    <recommendedName>
        <fullName evidence="5">Lipoprotein</fullName>
    </recommendedName>
</protein>
<dbReference type="Proteomes" id="UP000637578">
    <property type="component" value="Unassembled WGS sequence"/>
</dbReference>
<feature type="compositionally biased region" description="Polar residues" evidence="1">
    <location>
        <begin position="196"/>
        <end position="209"/>
    </location>
</feature>
<feature type="region of interest" description="Disordered" evidence="1">
    <location>
        <begin position="195"/>
        <end position="220"/>
    </location>
</feature>
<reference evidence="3" key="2">
    <citation type="submission" date="2020-09" db="EMBL/GenBank/DDBJ databases">
        <authorList>
            <person name="Sun Q."/>
            <person name="Zhou Y."/>
        </authorList>
    </citation>
    <scope>NUCLEOTIDE SEQUENCE</scope>
    <source>
        <strain evidence="3">CGMCC 4.5737</strain>
    </source>
</reference>
<dbReference type="EMBL" id="BMMK01000022">
    <property type="protein sequence ID" value="GGM68418.1"/>
    <property type="molecule type" value="Genomic_DNA"/>
</dbReference>
<feature type="signal peptide" evidence="2">
    <location>
        <begin position="1"/>
        <end position="22"/>
    </location>
</feature>
<dbReference type="AlphaFoldDB" id="A0A8J3FW25"/>
<gene>
    <name evidence="3" type="ORF">GCM10012275_43620</name>
</gene>
<keyword evidence="4" id="KW-1185">Reference proteome</keyword>
<organism evidence="3 4">
    <name type="scientific">Longimycelium tulufanense</name>
    <dbReference type="NCBI Taxonomy" id="907463"/>
    <lineage>
        <taxon>Bacteria</taxon>
        <taxon>Bacillati</taxon>
        <taxon>Actinomycetota</taxon>
        <taxon>Actinomycetes</taxon>
        <taxon>Pseudonocardiales</taxon>
        <taxon>Pseudonocardiaceae</taxon>
        <taxon>Longimycelium</taxon>
    </lineage>
</organism>
<proteinExistence type="predicted"/>
<accession>A0A8J3FW25</accession>
<evidence type="ECO:0000256" key="2">
    <source>
        <dbReference type="SAM" id="SignalP"/>
    </source>
</evidence>
<evidence type="ECO:0008006" key="5">
    <source>
        <dbReference type="Google" id="ProtNLM"/>
    </source>
</evidence>
<dbReference type="PROSITE" id="PS51257">
    <property type="entry name" value="PROKAR_LIPOPROTEIN"/>
    <property type="match status" value="1"/>
</dbReference>
<evidence type="ECO:0000313" key="3">
    <source>
        <dbReference type="EMBL" id="GGM68418.1"/>
    </source>
</evidence>
<comment type="caution">
    <text evidence="3">The sequence shown here is derived from an EMBL/GenBank/DDBJ whole genome shotgun (WGS) entry which is preliminary data.</text>
</comment>
<evidence type="ECO:0000313" key="4">
    <source>
        <dbReference type="Proteomes" id="UP000637578"/>
    </source>
</evidence>
<name>A0A8J3FW25_9PSEU</name>
<reference evidence="3" key="1">
    <citation type="journal article" date="2014" name="Int. J. Syst. Evol. Microbiol.">
        <title>Complete genome sequence of Corynebacterium casei LMG S-19264T (=DSM 44701T), isolated from a smear-ripened cheese.</title>
        <authorList>
            <consortium name="US DOE Joint Genome Institute (JGI-PGF)"/>
            <person name="Walter F."/>
            <person name="Albersmeier A."/>
            <person name="Kalinowski J."/>
            <person name="Ruckert C."/>
        </authorList>
    </citation>
    <scope>NUCLEOTIDE SEQUENCE</scope>
    <source>
        <strain evidence="3">CGMCC 4.5737</strain>
    </source>
</reference>
<feature type="region of interest" description="Disordered" evidence="1">
    <location>
        <begin position="23"/>
        <end position="64"/>
    </location>
</feature>
<evidence type="ECO:0000256" key="1">
    <source>
        <dbReference type="SAM" id="MobiDB-lite"/>
    </source>
</evidence>
<keyword evidence="2" id="KW-0732">Signal</keyword>